<keyword evidence="4" id="KW-1185">Reference proteome</keyword>
<evidence type="ECO:0000259" key="2">
    <source>
        <dbReference type="Pfam" id="PF07500"/>
    </source>
</evidence>
<proteinExistence type="predicted"/>
<protein>
    <recommendedName>
        <fullName evidence="2">TFIIS central domain-containing protein</fullName>
    </recommendedName>
</protein>
<dbReference type="Pfam" id="PF07500">
    <property type="entry name" value="TFIIS_M"/>
    <property type="match status" value="1"/>
</dbReference>
<feature type="region of interest" description="Disordered" evidence="1">
    <location>
        <begin position="131"/>
        <end position="242"/>
    </location>
</feature>
<name>A0A3P7J8B5_STRVU</name>
<evidence type="ECO:0000256" key="1">
    <source>
        <dbReference type="SAM" id="MobiDB-lite"/>
    </source>
</evidence>
<dbReference type="AlphaFoldDB" id="A0A3P7J8B5"/>
<gene>
    <name evidence="3" type="ORF">SVUK_LOCUS16599</name>
</gene>
<evidence type="ECO:0000313" key="3">
    <source>
        <dbReference type="EMBL" id="VDM81601.1"/>
    </source>
</evidence>
<dbReference type="GO" id="GO:0006351">
    <property type="term" value="P:DNA-templated transcription"/>
    <property type="evidence" value="ECO:0007669"/>
    <property type="project" value="InterPro"/>
</dbReference>
<dbReference type="InterPro" id="IPR036575">
    <property type="entry name" value="TFIIS_cen_dom_sf"/>
</dbReference>
<reference evidence="3 4" key="1">
    <citation type="submission" date="2018-11" db="EMBL/GenBank/DDBJ databases">
        <authorList>
            <consortium name="Pathogen Informatics"/>
        </authorList>
    </citation>
    <scope>NUCLEOTIDE SEQUENCE [LARGE SCALE GENOMIC DNA]</scope>
</reference>
<sequence length="242" mass="27043">MDKVKSAVKLCKDTAEAVEAALFKTCESNPNSPKYKNWTKMFIENVTDCRNKGFYYRVLTGEISVYKVVTLDGAEMAKPEYSTLKSDGTGLEEANVGRAEAPACFADTSETRQEVLAHGVKEDIVEIEDNKASHCPMSETNSLKKYSTKKASSKSTDLCSNKNAKTAKQSSKRSDIQKTTSVSTLDVILGDGAKDTTEQHLTKQKLQAEAERKEREEKEKQREEDRRFRKVGDISDYTIQSV</sequence>
<feature type="domain" description="TFIIS central" evidence="2">
    <location>
        <begin position="9"/>
        <end position="82"/>
    </location>
</feature>
<dbReference type="SUPFAM" id="SSF46942">
    <property type="entry name" value="Elongation factor TFIIS domain 2"/>
    <property type="match status" value="1"/>
</dbReference>
<dbReference type="EMBL" id="UYYB01113694">
    <property type="protein sequence ID" value="VDM81601.1"/>
    <property type="molecule type" value="Genomic_DNA"/>
</dbReference>
<organism evidence="3 4">
    <name type="scientific">Strongylus vulgaris</name>
    <name type="common">Blood worm</name>
    <dbReference type="NCBI Taxonomy" id="40348"/>
    <lineage>
        <taxon>Eukaryota</taxon>
        <taxon>Metazoa</taxon>
        <taxon>Ecdysozoa</taxon>
        <taxon>Nematoda</taxon>
        <taxon>Chromadorea</taxon>
        <taxon>Rhabditida</taxon>
        <taxon>Rhabditina</taxon>
        <taxon>Rhabditomorpha</taxon>
        <taxon>Strongyloidea</taxon>
        <taxon>Strongylidae</taxon>
        <taxon>Strongylus</taxon>
    </lineage>
</organism>
<dbReference type="Gene3D" id="1.10.472.30">
    <property type="entry name" value="Transcription elongation factor S-II, central domain"/>
    <property type="match status" value="1"/>
</dbReference>
<feature type="compositionally biased region" description="Basic and acidic residues" evidence="1">
    <location>
        <begin position="192"/>
        <end position="233"/>
    </location>
</feature>
<feature type="compositionally biased region" description="Polar residues" evidence="1">
    <location>
        <begin position="156"/>
        <end position="169"/>
    </location>
</feature>
<evidence type="ECO:0000313" key="4">
    <source>
        <dbReference type="Proteomes" id="UP000270094"/>
    </source>
</evidence>
<dbReference type="Proteomes" id="UP000270094">
    <property type="component" value="Unassembled WGS sequence"/>
</dbReference>
<accession>A0A3P7J8B5</accession>
<dbReference type="OrthoDB" id="5874435at2759"/>
<dbReference type="InterPro" id="IPR003618">
    <property type="entry name" value="TFIIS_cen_dom"/>
</dbReference>